<keyword evidence="1" id="KW-0732">Signal</keyword>
<dbReference type="EMBL" id="BLIV01000001">
    <property type="protein sequence ID" value="GFE48564.1"/>
    <property type="molecule type" value="Genomic_DNA"/>
</dbReference>
<evidence type="ECO:0000256" key="1">
    <source>
        <dbReference type="SAM" id="SignalP"/>
    </source>
</evidence>
<keyword evidence="3" id="KW-1185">Reference proteome</keyword>
<sequence length="158" mass="16828">MKKALTSAVACLWCGATAMASVSDLIDDSIGYQNIRDGVVMIETETGGSFCKIDIGDEVFAEFAEGGDISGYVAICVPYDVFNGNFVSSDDRSFTDCIDASEGYTHVREGVILVEESAVSSLCQITISDDDFARFASEGKSGVQDARAVCVSIEELEN</sequence>
<gene>
    <name evidence="2" type="ORF">So717_03170</name>
</gene>
<evidence type="ECO:0000313" key="3">
    <source>
        <dbReference type="Proteomes" id="UP000436522"/>
    </source>
</evidence>
<dbReference type="AlphaFoldDB" id="A0A640VLS0"/>
<proteinExistence type="predicted"/>
<reference evidence="2 3" key="1">
    <citation type="submission" date="2019-12" db="EMBL/GenBank/DDBJ databases">
        <title>Roseobacter cerasinus sp. nov., isolated from seawater around aquaculture.</title>
        <authorList>
            <person name="Muramatsu S."/>
            <person name="Takabe Y."/>
            <person name="Mori K."/>
            <person name="Takaichi S."/>
            <person name="Hanada S."/>
        </authorList>
    </citation>
    <scope>NUCLEOTIDE SEQUENCE [LARGE SCALE GENOMIC DNA]</scope>
    <source>
        <strain evidence="2 3">AI77</strain>
    </source>
</reference>
<accession>A0A640VLS0</accession>
<feature type="chain" id="PRO_5024898284" evidence="1">
    <location>
        <begin position="21"/>
        <end position="158"/>
    </location>
</feature>
<evidence type="ECO:0000313" key="2">
    <source>
        <dbReference type="EMBL" id="GFE48564.1"/>
    </source>
</evidence>
<dbReference type="RefSeq" id="WP_159974457.1">
    <property type="nucleotide sequence ID" value="NZ_BLIV01000001.1"/>
</dbReference>
<name>A0A640VLS0_9RHOB</name>
<organism evidence="2 3">
    <name type="scientific">Roseobacter cerasinus</name>
    <dbReference type="NCBI Taxonomy" id="2602289"/>
    <lineage>
        <taxon>Bacteria</taxon>
        <taxon>Pseudomonadati</taxon>
        <taxon>Pseudomonadota</taxon>
        <taxon>Alphaproteobacteria</taxon>
        <taxon>Rhodobacterales</taxon>
        <taxon>Roseobacteraceae</taxon>
        <taxon>Roseobacter</taxon>
    </lineage>
</organism>
<feature type="signal peptide" evidence="1">
    <location>
        <begin position="1"/>
        <end position="20"/>
    </location>
</feature>
<comment type="caution">
    <text evidence="2">The sequence shown here is derived from an EMBL/GenBank/DDBJ whole genome shotgun (WGS) entry which is preliminary data.</text>
</comment>
<dbReference type="OrthoDB" id="9844630at2"/>
<dbReference type="Proteomes" id="UP000436522">
    <property type="component" value="Unassembled WGS sequence"/>
</dbReference>
<protein>
    <submittedName>
        <fullName evidence="2">Uncharacterized protein</fullName>
    </submittedName>
</protein>